<evidence type="ECO:0000259" key="4">
    <source>
        <dbReference type="PROSITE" id="PS51737"/>
    </source>
</evidence>
<evidence type="ECO:0000256" key="2">
    <source>
        <dbReference type="ARBA" id="ARBA00023172"/>
    </source>
</evidence>
<evidence type="ECO:0000313" key="5">
    <source>
        <dbReference type="EMBL" id="SHO43631.1"/>
    </source>
</evidence>
<keyword evidence="1" id="KW-0238">DNA-binding</keyword>
<dbReference type="InterPro" id="IPR036162">
    <property type="entry name" value="Resolvase-like_N_sf"/>
</dbReference>
<dbReference type="SMART" id="SM00857">
    <property type="entry name" value="Resolvase"/>
    <property type="match status" value="1"/>
</dbReference>
<dbReference type="GO" id="GO:0003677">
    <property type="term" value="F:DNA binding"/>
    <property type="evidence" value="ECO:0007669"/>
    <property type="project" value="UniProtKB-KW"/>
</dbReference>
<name>A0A1M7XXY9_9FIRM</name>
<sequence>MKRITKIEANEKLQKAPKKLRVAAYARVSTDSREQLVSLEAQRSHYETCIKSNPNWEYVGLYYDEGVSGTSMAKRDGLIKMLDDCEAGKIDFIIIKSISRFARNTTECLEAVRKLIKLKVFIYFEKENINTGDMENELLLTIFSSLAESESISFSENEKWSIEKRFQNGTYIVASPPYGYKNEDGLMVINEDEVDVVRYIFAECLAGKGGHVIARDLNDKRIPTRRKREWTPGTVNAILRNEKYKGDVLFQKTFTDETFVRHINNGEKAQYYVTEHHEAIISVEDFEAAQTMIDQRSKDMKIQQGDAKYQNRYPFSGKIVCGECGATWKRRTHSESKVKYYAYACNTHLKKKDQCSMQFIREKSFEVAFLNMINKLAFTKKVLLQPLLASLKAINQEAAIARINKLEAALEANFNKRQQLMNLFTKEYLEPAVFNDQNSGLLAEAKSLSDEKEALYASVNHEYEHVEALNKLIKYVNSARIFTEFDADAFEEHVDYIIVFKRYEIGFVLKCGLTLRERL</sequence>
<evidence type="ECO:0000256" key="1">
    <source>
        <dbReference type="ARBA" id="ARBA00023125"/>
    </source>
</evidence>
<dbReference type="Proteomes" id="UP000184612">
    <property type="component" value="Unassembled WGS sequence"/>
</dbReference>
<dbReference type="InterPro" id="IPR011109">
    <property type="entry name" value="DNA_bind_recombinase_dom"/>
</dbReference>
<organism evidence="5 6">
    <name type="scientific">Anaerocolumna xylanovorans DSM 12503</name>
    <dbReference type="NCBI Taxonomy" id="1121345"/>
    <lineage>
        <taxon>Bacteria</taxon>
        <taxon>Bacillati</taxon>
        <taxon>Bacillota</taxon>
        <taxon>Clostridia</taxon>
        <taxon>Lachnospirales</taxon>
        <taxon>Lachnospiraceae</taxon>
        <taxon>Anaerocolumna</taxon>
    </lineage>
</organism>
<gene>
    <name evidence="5" type="ORF">SAMN02745217_00302</name>
</gene>
<accession>A0A1M7XXY9</accession>
<reference evidence="5 6" key="1">
    <citation type="submission" date="2016-12" db="EMBL/GenBank/DDBJ databases">
        <authorList>
            <person name="Song W.-J."/>
            <person name="Kurnit D.M."/>
        </authorList>
    </citation>
    <scope>NUCLEOTIDE SEQUENCE [LARGE SCALE GENOMIC DNA]</scope>
    <source>
        <strain evidence="5 6">DSM 12503</strain>
    </source>
</reference>
<feature type="domain" description="Recombinase" evidence="4">
    <location>
        <begin position="177"/>
        <end position="299"/>
    </location>
</feature>
<dbReference type="InterPro" id="IPR038109">
    <property type="entry name" value="DNA_bind_recomb_sf"/>
</dbReference>
<dbReference type="PANTHER" id="PTHR30461:SF2">
    <property type="entry name" value="SERINE RECOMBINASE PINE-RELATED"/>
    <property type="match status" value="1"/>
</dbReference>
<dbReference type="Gene3D" id="3.40.50.1390">
    <property type="entry name" value="Resolvase, N-terminal catalytic domain"/>
    <property type="match status" value="1"/>
</dbReference>
<dbReference type="Pfam" id="PF00239">
    <property type="entry name" value="Resolvase"/>
    <property type="match status" value="1"/>
</dbReference>
<evidence type="ECO:0000313" key="6">
    <source>
        <dbReference type="Proteomes" id="UP000184612"/>
    </source>
</evidence>
<dbReference type="PANTHER" id="PTHR30461">
    <property type="entry name" value="DNA-INVERTASE FROM LAMBDOID PROPHAGE"/>
    <property type="match status" value="1"/>
</dbReference>
<dbReference type="RefSeq" id="WP_073587041.1">
    <property type="nucleotide sequence ID" value="NZ_FRFD01000003.1"/>
</dbReference>
<dbReference type="Pfam" id="PF07508">
    <property type="entry name" value="Recombinase"/>
    <property type="match status" value="1"/>
</dbReference>
<dbReference type="STRING" id="1121345.SAMN02745217_00302"/>
<dbReference type="CDD" id="cd00338">
    <property type="entry name" value="Ser_Recombinase"/>
    <property type="match status" value="1"/>
</dbReference>
<dbReference type="Gene3D" id="3.90.1750.20">
    <property type="entry name" value="Putative Large Serine Recombinase, Chain B, Domain 2"/>
    <property type="match status" value="1"/>
</dbReference>
<dbReference type="EMBL" id="FRFD01000003">
    <property type="protein sequence ID" value="SHO43631.1"/>
    <property type="molecule type" value="Genomic_DNA"/>
</dbReference>
<dbReference type="PROSITE" id="PS51737">
    <property type="entry name" value="RECOMBINASE_DNA_BIND"/>
    <property type="match status" value="1"/>
</dbReference>
<dbReference type="PROSITE" id="PS51736">
    <property type="entry name" value="RECOMBINASES_3"/>
    <property type="match status" value="1"/>
</dbReference>
<dbReference type="Pfam" id="PF13408">
    <property type="entry name" value="Zn_ribbon_recom"/>
    <property type="match status" value="1"/>
</dbReference>
<dbReference type="AlphaFoldDB" id="A0A1M7XXY9"/>
<feature type="domain" description="Resolvase/invertase-type recombinase catalytic" evidence="3">
    <location>
        <begin position="21"/>
        <end position="169"/>
    </location>
</feature>
<keyword evidence="6" id="KW-1185">Reference proteome</keyword>
<protein>
    <submittedName>
        <fullName evidence="5">Site-specific DNA recombinase</fullName>
    </submittedName>
</protein>
<dbReference type="OrthoDB" id="9769353at2"/>
<dbReference type="SUPFAM" id="SSF53041">
    <property type="entry name" value="Resolvase-like"/>
    <property type="match status" value="1"/>
</dbReference>
<proteinExistence type="predicted"/>
<keyword evidence="2" id="KW-0233">DNA recombination</keyword>
<dbReference type="InterPro" id="IPR006119">
    <property type="entry name" value="Resolv_N"/>
</dbReference>
<dbReference type="GO" id="GO:0000150">
    <property type="term" value="F:DNA strand exchange activity"/>
    <property type="evidence" value="ECO:0007669"/>
    <property type="project" value="InterPro"/>
</dbReference>
<dbReference type="InterPro" id="IPR050639">
    <property type="entry name" value="SSR_resolvase"/>
</dbReference>
<dbReference type="InterPro" id="IPR025827">
    <property type="entry name" value="Zn_ribbon_recom_dom"/>
</dbReference>
<dbReference type="FunFam" id="3.90.1750.20:FF:000007">
    <property type="entry name" value="Site-specific recombinase"/>
    <property type="match status" value="1"/>
</dbReference>
<evidence type="ECO:0000259" key="3">
    <source>
        <dbReference type="PROSITE" id="PS51736"/>
    </source>
</evidence>